<keyword evidence="5 6" id="KW-0067">ATP-binding</keyword>
<dbReference type="CDD" id="cd14003">
    <property type="entry name" value="STKc_AMPK-like"/>
    <property type="match status" value="1"/>
</dbReference>
<gene>
    <name evidence="10" type="ORF">PCAR00345_LOCUS13080</name>
</gene>
<feature type="domain" description="Protein kinase" evidence="8">
    <location>
        <begin position="295"/>
        <end position="548"/>
    </location>
</feature>
<organism evidence="10">
    <name type="scientific">Chrysotila carterae</name>
    <name type="common">Marine alga</name>
    <name type="synonym">Syracosphaera carterae</name>
    <dbReference type="NCBI Taxonomy" id="13221"/>
    <lineage>
        <taxon>Eukaryota</taxon>
        <taxon>Haptista</taxon>
        <taxon>Haptophyta</taxon>
        <taxon>Prymnesiophyceae</taxon>
        <taxon>Isochrysidales</taxon>
        <taxon>Isochrysidaceae</taxon>
        <taxon>Chrysotila</taxon>
    </lineage>
</organism>
<evidence type="ECO:0000256" key="4">
    <source>
        <dbReference type="ARBA" id="ARBA00022777"/>
    </source>
</evidence>
<keyword evidence="2" id="KW-0808">Transferase</keyword>
<dbReference type="PROSITE" id="PS00107">
    <property type="entry name" value="PROTEIN_KINASE_ATP"/>
    <property type="match status" value="1"/>
</dbReference>
<feature type="region of interest" description="Disordered" evidence="7">
    <location>
        <begin position="35"/>
        <end position="65"/>
    </location>
</feature>
<evidence type="ECO:0000259" key="8">
    <source>
        <dbReference type="PROSITE" id="PS50011"/>
    </source>
</evidence>
<evidence type="ECO:0000256" key="7">
    <source>
        <dbReference type="SAM" id="MobiDB-lite"/>
    </source>
</evidence>
<dbReference type="SMART" id="SM00220">
    <property type="entry name" value="S_TKc"/>
    <property type="match status" value="1"/>
</dbReference>
<dbReference type="Pfam" id="PF00069">
    <property type="entry name" value="Pkinase"/>
    <property type="match status" value="1"/>
</dbReference>
<evidence type="ECO:0008006" key="11">
    <source>
        <dbReference type="Google" id="ProtNLM"/>
    </source>
</evidence>
<feature type="region of interest" description="Disordered" evidence="7">
    <location>
        <begin position="193"/>
        <end position="240"/>
    </location>
</feature>
<evidence type="ECO:0000256" key="5">
    <source>
        <dbReference type="ARBA" id="ARBA00022840"/>
    </source>
</evidence>
<evidence type="ECO:0000256" key="3">
    <source>
        <dbReference type="ARBA" id="ARBA00022741"/>
    </source>
</evidence>
<dbReference type="PROSITE" id="PS00108">
    <property type="entry name" value="PROTEIN_KINASE_ST"/>
    <property type="match status" value="1"/>
</dbReference>
<feature type="region of interest" description="Disordered" evidence="7">
    <location>
        <begin position="144"/>
        <end position="164"/>
    </location>
</feature>
<evidence type="ECO:0000256" key="6">
    <source>
        <dbReference type="PROSITE-ProRule" id="PRU10141"/>
    </source>
</evidence>
<dbReference type="GO" id="GO:0004674">
    <property type="term" value="F:protein serine/threonine kinase activity"/>
    <property type="evidence" value="ECO:0007669"/>
    <property type="project" value="UniProtKB-KW"/>
</dbReference>
<name>A0A7S4BBD6_CHRCT</name>
<feature type="region of interest" description="Disordered" evidence="7">
    <location>
        <begin position="111"/>
        <end position="132"/>
    </location>
</feature>
<proteinExistence type="predicted"/>
<feature type="domain" description="UBA" evidence="9">
    <location>
        <begin position="579"/>
        <end position="619"/>
    </location>
</feature>
<evidence type="ECO:0000259" key="9">
    <source>
        <dbReference type="PROSITE" id="PS50030"/>
    </source>
</evidence>
<dbReference type="FunFam" id="1.10.510.10:FF:000571">
    <property type="entry name" value="Maternal embryonic leucine zipper kinase"/>
    <property type="match status" value="1"/>
</dbReference>
<dbReference type="PANTHER" id="PTHR24346:SF82">
    <property type="entry name" value="KP78A-RELATED"/>
    <property type="match status" value="1"/>
</dbReference>
<feature type="binding site" evidence="6">
    <location>
        <position position="324"/>
    </location>
    <ligand>
        <name>ATP</name>
        <dbReference type="ChEBI" id="CHEBI:30616"/>
    </ligand>
</feature>
<dbReference type="InterPro" id="IPR000719">
    <property type="entry name" value="Prot_kinase_dom"/>
</dbReference>
<feature type="compositionally biased region" description="Polar residues" evidence="7">
    <location>
        <begin position="217"/>
        <end position="226"/>
    </location>
</feature>
<dbReference type="GO" id="GO:0005524">
    <property type="term" value="F:ATP binding"/>
    <property type="evidence" value="ECO:0007669"/>
    <property type="project" value="UniProtKB-UniRule"/>
</dbReference>
<reference evidence="10" key="1">
    <citation type="submission" date="2021-01" db="EMBL/GenBank/DDBJ databases">
        <authorList>
            <person name="Corre E."/>
            <person name="Pelletier E."/>
            <person name="Niang G."/>
            <person name="Scheremetjew M."/>
            <person name="Finn R."/>
            <person name="Kale V."/>
            <person name="Holt S."/>
            <person name="Cochrane G."/>
            <person name="Meng A."/>
            <person name="Brown T."/>
            <person name="Cohen L."/>
        </authorList>
    </citation>
    <scope>NUCLEOTIDE SEQUENCE</scope>
    <source>
        <strain evidence="10">CCMP645</strain>
    </source>
</reference>
<evidence type="ECO:0000256" key="1">
    <source>
        <dbReference type="ARBA" id="ARBA00022527"/>
    </source>
</evidence>
<dbReference type="EMBL" id="HBIZ01020750">
    <property type="protein sequence ID" value="CAE0760468.1"/>
    <property type="molecule type" value="Transcribed_RNA"/>
</dbReference>
<dbReference type="GO" id="GO:0035556">
    <property type="term" value="P:intracellular signal transduction"/>
    <property type="evidence" value="ECO:0007669"/>
    <property type="project" value="TreeGrafter"/>
</dbReference>
<dbReference type="InterPro" id="IPR011009">
    <property type="entry name" value="Kinase-like_dom_sf"/>
</dbReference>
<dbReference type="SUPFAM" id="SSF56112">
    <property type="entry name" value="Protein kinase-like (PK-like)"/>
    <property type="match status" value="1"/>
</dbReference>
<dbReference type="InterPro" id="IPR015940">
    <property type="entry name" value="UBA"/>
</dbReference>
<dbReference type="AlphaFoldDB" id="A0A7S4BBD6"/>
<feature type="compositionally biased region" description="Polar residues" evidence="7">
    <location>
        <begin position="146"/>
        <end position="158"/>
    </location>
</feature>
<keyword evidence="1" id="KW-0723">Serine/threonine-protein kinase</keyword>
<evidence type="ECO:0000256" key="2">
    <source>
        <dbReference type="ARBA" id="ARBA00022679"/>
    </source>
</evidence>
<accession>A0A7S4BBD6</accession>
<evidence type="ECO:0000313" key="10">
    <source>
        <dbReference type="EMBL" id="CAE0760468.1"/>
    </source>
</evidence>
<dbReference type="FunFam" id="3.30.200.20:FF:000042">
    <property type="entry name" value="Aurora kinase A"/>
    <property type="match status" value="1"/>
</dbReference>
<dbReference type="PROSITE" id="PS50011">
    <property type="entry name" value="PROTEIN_KINASE_DOM"/>
    <property type="match status" value="1"/>
</dbReference>
<keyword evidence="4" id="KW-0418">Kinase</keyword>
<dbReference type="InterPro" id="IPR008271">
    <property type="entry name" value="Ser/Thr_kinase_AS"/>
</dbReference>
<dbReference type="PANTHER" id="PTHR24346">
    <property type="entry name" value="MAP/MICROTUBULE AFFINITY-REGULATING KINASE"/>
    <property type="match status" value="1"/>
</dbReference>
<keyword evidence="3 6" id="KW-0547">Nucleotide-binding</keyword>
<feature type="compositionally biased region" description="Basic and acidic residues" evidence="7">
    <location>
        <begin position="111"/>
        <end position="131"/>
    </location>
</feature>
<sequence>MVQHVAVSLRAGNGSFRASDKAGLVYARPEALPVSRANGQSARPAKQSAQSRPSQRPREQPGYASLGQPYLTLHQQAKARAGQDARRITSHTLLSDAHLGQRNELLQKMVGHAEGRRPQSSPSRRDRKEAGICRAYSVPDHESLNAAATTGWPNSARSGSDPVLHQPERKQYAATACTPVATVVQATPDHDASTRLQVHRLPTRPATAQLPRGPRVVNSTNISRPQSGGGRDRNPPPSARTTTAYVQMLEPPKQAARPQTVNAARDLATRPRLLPSNAAPSSVFVHPESDSSSLYRKERVIGKGAFGSVTLVSSVLTGQLAAMKTIDRTKLYTPNLKKTVEHEIKILKRLRHDGVVRLLEVIERPRSIHLVLEYAPGGNLQQLVKARKRIDEAHARSYLWQILDSVEYCHSHRVCHRDLKLENFVLDRSFRTVKLIDFGLSVIWRPDQALFKSYGTPCYSAPEILSGQSYQGPQVDVWSLGVSLYTMLTGTLPFQAMSASELKRRVMSGRLTLPDGLSAEVRDLIRQMLTLSPEQRIDIPSIRRHPWLLPVAAAPPHATAARPVRAPSNLEALQPEDEPIDPETLRKLAALGLNSDAVVDSVRTQAFNHEAACYQMLRNATMPPPAAGLLTETL</sequence>
<protein>
    <recommendedName>
        <fullName evidence="11">Protein kinase domain-containing protein</fullName>
    </recommendedName>
</protein>
<dbReference type="GO" id="GO:0005737">
    <property type="term" value="C:cytoplasm"/>
    <property type="evidence" value="ECO:0007669"/>
    <property type="project" value="TreeGrafter"/>
</dbReference>
<feature type="compositionally biased region" description="Polar residues" evidence="7">
    <location>
        <begin position="37"/>
        <end position="54"/>
    </location>
</feature>
<dbReference type="PROSITE" id="PS50030">
    <property type="entry name" value="UBA"/>
    <property type="match status" value="1"/>
</dbReference>
<dbReference type="Gene3D" id="1.10.510.10">
    <property type="entry name" value="Transferase(Phosphotransferase) domain 1"/>
    <property type="match status" value="1"/>
</dbReference>
<dbReference type="InterPro" id="IPR017441">
    <property type="entry name" value="Protein_kinase_ATP_BS"/>
</dbReference>